<dbReference type="PROSITE" id="PS50294">
    <property type="entry name" value="WD_REPEATS_REGION"/>
    <property type="match status" value="1"/>
</dbReference>
<feature type="repeat" description="WD" evidence="7">
    <location>
        <begin position="339"/>
        <end position="381"/>
    </location>
</feature>
<dbReference type="PROSITE" id="PS00678">
    <property type="entry name" value="WD_REPEATS_1"/>
    <property type="match status" value="1"/>
</dbReference>
<name>A0A1A0HBC9_9ASCO</name>
<comment type="caution">
    <text evidence="9">The sequence shown here is derived from an EMBL/GenBank/DDBJ whole genome shotgun (WGS) entry which is preliminary data.</text>
</comment>
<dbReference type="Proteomes" id="UP000092555">
    <property type="component" value="Unassembled WGS sequence"/>
</dbReference>
<evidence type="ECO:0000256" key="4">
    <source>
        <dbReference type="ARBA" id="ARBA00022737"/>
    </source>
</evidence>
<dbReference type="AlphaFoldDB" id="A0A1A0HBC9"/>
<dbReference type="GO" id="GO:0006974">
    <property type="term" value="P:DNA damage response"/>
    <property type="evidence" value="ECO:0007669"/>
    <property type="project" value="UniProtKB-KW"/>
</dbReference>
<dbReference type="GO" id="GO:0034399">
    <property type="term" value="C:nuclear periphery"/>
    <property type="evidence" value="ECO:0007669"/>
    <property type="project" value="EnsemblFungi"/>
</dbReference>
<keyword evidence="5 8" id="KW-0227">DNA damage</keyword>
<dbReference type="PANTHER" id="PTHR14773">
    <property type="entry name" value="WD REPEAT-CONTAINING PROTEIN 76"/>
    <property type="match status" value="1"/>
</dbReference>
<dbReference type="EMBL" id="LXTC01000003">
    <property type="protein sequence ID" value="OBA21193.1"/>
    <property type="molecule type" value="Genomic_DNA"/>
</dbReference>
<reference evidence="9 10" key="1">
    <citation type="submission" date="2016-05" db="EMBL/GenBank/DDBJ databases">
        <title>Comparative genomics of biotechnologically important yeasts.</title>
        <authorList>
            <consortium name="DOE Joint Genome Institute"/>
            <person name="Riley R."/>
            <person name="Haridas S."/>
            <person name="Wolfe K.H."/>
            <person name="Lopes M.R."/>
            <person name="Hittinger C.T."/>
            <person name="Goker M."/>
            <person name="Salamov A."/>
            <person name="Wisecaver J."/>
            <person name="Long T.M."/>
            <person name="Aerts A.L."/>
            <person name="Barry K."/>
            <person name="Choi C."/>
            <person name="Clum A."/>
            <person name="Coughlan A.Y."/>
            <person name="Deshpande S."/>
            <person name="Douglass A.P."/>
            <person name="Hanson S.J."/>
            <person name="Klenk H.-P."/>
            <person name="LaButti K."/>
            <person name="Lapidus A."/>
            <person name="Lindquist E."/>
            <person name="Lipzen A."/>
            <person name="Meier-kolthoff J.P."/>
            <person name="Ohm R.A."/>
            <person name="Otillar R.P."/>
            <person name="Pangilinan J."/>
            <person name="Peng Y."/>
            <person name="Rokas A."/>
            <person name="Rosa C.A."/>
            <person name="Scheuner C."/>
            <person name="Sibirny A.A."/>
            <person name="Slot J.C."/>
            <person name="Stielow J.B."/>
            <person name="Sun H."/>
            <person name="Kurtzman C.P."/>
            <person name="Blackwell M."/>
            <person name="Grigoriev I.V."/>
            <person name="Jeffries T.W."/>
        </authorList>
    </citation>
    <scope>NUCLEOTIDE SEQUENCE [LARGE SCALE GENOMIC DNA]</scope>
    <source>
        <strain evidence="9 10">NRRL YB-4993</strain>
    </source>
</reference>
<dbReference type="SMART" id="SM00320">
    <property type="entry name" value="WD40"/>
    <property type="match status" value="5"/>
</dbReference>
<dbReference type="OrthoDB" id="9890280at2759"/>
<dbReference type="STRING" id="869754.A0A1A0HBC9"/>
<keyword evidence="3 7" id="KW-0853">WD repeat</keyword>
<dbReference type="GeneID" id="30031356"/>
<dbReference type="GO" id="GO:0005737">
    <property type="term" value="C:cytoplasm"/>
    <property type="evidence" value="ECO:0007669"/>
    <property type="project" value="EnsemblFungi"/>
</dbReference>
<dbReference type="InterPro" id="IPR015943">
    <property type="entry name" value="WD40/YVTN_repeat-like_dom_sf"/>
</dbReference>
<dbReference type="InterPro" id="IPR050853">
    <property type="entry name" value="WD_repeat_DNA-damage-binding"/>
</dbReference>
<evidence type="ECO:0000256" key="8">
    <source>
        <dbReference type="RuleBase" id="RU365004"/>
    </source>
</evidence>
<keyword evidence="6 8" id="KW-0238">DNA-binding</keyword>
<dbReference type="InterPro" id="IPR036322">
    <property type="entry name" value="WD40_repeat_dom_sf"/>
</dbReference>
<evidence type="ECO:0000256" key="3">
    <source>
        <dbReference type="ARBA" id="ARBA00022574"/>
    </source>
</evidence>
<gene>
    <name evidence="9" type="ORF">METBIDRAFT_69468</name>
</gene>
<evidence type="ECO:0000256" key="6">
    <source>
        <dbReference type="ARBA" id="ARBA00023125"/>
    </source>
</evidence>
<dbReference type="GO" id="GO:2000001">
    <property type="term" value="P:regulation of DNA damage checkpoint"/>
    <property type="evidence" value="ECO:0007669"/>
    <property type="project" value="EnsemblFungi"/>
</dbReference>
<keyword evidence="4" id="KW-0677">Repeat</keyword>
<accession>A0A1A0HBC9</accession>
<comment type="function">
    <text evidence="8">DNA-binding protein that binds to both single- and double-stranded DNA. Binds preferentially to UV-damaged DNA. May be involved in DNA-metabolic processes.</text>
</comment>
<comment type="similarity">
    <text evidence="1 8">Belongs to the WD repeat DDB2/WDR76 family.</text>
</comment>
<dbReference type="GO" id="GO:0000785">
    <property type="term" value="C:chromatin"/>
    <property type="evidence" value="ECO:0007669"/>
    <property type="project" value="EnsemblFungi"/>
</dbReference>
<dbReference type="InterPro" id="IPR001680">
    <property type="entry name" value="WD40_rpt"/>
</dbReference>
<keyword evidence="10" id="KW-1185">Reference proteome</keyword>
<sequence length="545" mass="61072">MNDLETIRKKNIERNKELLKKLKLDSIHSSILASAKPKTKPSSQLKVKVDKALPTRRSKRLLKDPHDAAIKTLEEERVQKELSTQEKMRELRLSKLNGNFQIKDLLADSKLGKLFKEYLVYGEGGTANVGSGSETEEHEPDMRSSRELAVLHQLSQNITEFDDAMEKHTNDQDLSFTDVHENFANLKLHSLTDPSQVKLTPHRITSILFHPSTSDRMAFAGDTNGCLGIWAVDQKTEADQPNVVVAKPHGRAISKILDIPQKQTHIATASYDGSGRIHDLTKQSVIENFDVTDEQGNPIGISDINCSSQHVLYATTMNGQFVRHDMRENSKSVMYHSLVRLHDKKIGGFSINPADEFQIATASLDRTMKIWDLRNVSKRNSHSDILDGLAAPYNSEGYTSRLSISNVDWNSNQHLVCNGYDDRIRVFGISNQIKNKPATHTQRRKKAASVKGTFALEKEIKHNCQTGRWVSILKSRWQKSPTDGLQKFAIGNMNRSIDIYGEDGDLIANLSDMEAMTAIPAVVAIHPTNNWVIGGNSSGKVFIFN</sequence>
<evidence type="ECO:0000256" key="2">
    <source>
        <dbReference type="ARBA" id="ARBA00021132"/>
    </source>
</evidence>
<proteinExistence type="inferred from homology"/>
<evidence type="ECO:0000313" key="10">
    <source>
        <dbReference type="Proteomes" id="UP000092555"/>
    </source>
</evidence>
<dbReference type="SUPFAM" id="SSF50978">
    <property type="entry name" value="WD40 repeat-like"/>
    <property type="match status" value="1"/>
</dbReference>
<evidence type="ECO:0000313" key="9">
    <source>
        <dbReference type="EMBL" id="OBA21193.1"/>
    </source>
</evidence>
<evidence type="ECO:0000256" key="7">
    <source>
        <dbReference type="PROSITE-ProRule" id="PRU00221"/>
    </source>
</evidence>
<organism evidence="9 10">
    <name type="scientific">Metschnikowia bicuspidata var. bicuspidata NRRL YB-4993</name>
    <dbReference type="NCBI Taxonomy" id="869754"/>
    <lineage>
        <taxon>Eukaryota</taxon>
        <taxon>Fungi</taxon>
        <taxon>Dikarya</taxon>
        <taxon>Ascomycota</taxon>
        <taxon>Saccharomycotina</taxon>
        <taxon>Pichiomycetes</taxon>
        <taxon>Metschnikowiaceae</taxon>
        <taxon>Metschnikowia</taxon>
    </lineage>
</organism>
<protein>
    <recommendedName>
        <fullName evidence="2 8">DNA damage-binding protein CMR1</fullName>
    </recommendedName>
</protein>
<dbReference type="PANTHER" id="PTHR14773:SF0">
    <property type="entry name" value="WD REPEAT-CONTAINING PROTEIN 76"/>
    <property type="match status" value="1"/>
</dbReference>
<evidence type="ECO:0000256" key="1">
    <source>
        <dbReference type="ARBA" id="ARBA00005434"/>
    </source>
</evidence>
<dbReference type="Pfam" id="PF00400">
    <property type="entry name" value="WD40"/>
    <property type="match status" value="1"/>
</dbReference>
<dbReference type="PROSITE" id="PS50082">
    <property type="entry name" value="WD_REPEATS_2"/>
    <property type="match status" value="1"/>
</dbReference>
<dbReference type="RefSeq" id="XP_018711703.1">
    <property type="nucleotide sequence ID" value="XM_018858380.1"/>
</dbReference>
<dbReference type="Gene3D" id="2.130.10.10">
    <property type="entry name" value="YVTN repeat-like/Quinoprotein amine dehydrogenase"/>
    <property type="match status" value="1"/>
</dbReference>
<dbReference type="InterPro" id="IPR019775">
    <property type="entry name" value="WD40_repeat_CS"/>
</dbReference>
<evidence type="ECO:0000256" key="5">
    <source>
        <dbReference type="ARBA" id="ARBA00022763"/>
    </source>
</evidence>
<dbReference type="GO" id="GO:0003677">
    <property type="term" value="F:DNA binding"/>
    <property type="evidence" value="ECO:0007669"/>
    <property type="project" value="UniProtKB-UniRule"/>
</dbReference>